<keyword evidence="1" id="KW-0175">Coiled coil</keyword>
<accession>A0A250KZY9</accession>
<dbReference type="Proteomes" id="UP000266313">
    <property type="component" value="Chromosome"/>
</dbReference>
<dbReference type="RefSeq" id="WP_119632260.1">
    <property type="nucleotide sequence ID" value="NZ_AP017928.1"/>
</dbReference>
<evidence type="ECO:0000256" key="1">
    <source>
        <dbReference type="SAM" id="Coils"/>
    </source>
</evidence>
<feature type="compositionally biased region" description="Basic and acidic residues" evidence="2">
    <location>
        <begin position="182"/>
        <end position="194"/>
    </location>
</feature>
<keyword evidence="3" id="KW-0812">Transmembrane</keyword>
<dbReference type="GO" id="GO:0043683">
    <property type="term" value="P:type IV pilus assembly"/>
    <property type="evidence" value="ECO:0007669"/>
    <property type="project" value="TreeGrafter"/>
</dbReference>
<dbReference type="GO" id="GO:0043107">
    <property type="term" value="P:type IV pilus-dependent motility"/>
    <property type="evidence" value="ECO:0007669"/>
    <property type="project" value="TreeGrafter"/>
</dbReference>
<dbReference type="InterPro" id="IPR007813">
    <property type="entry name" value="PilN"/>
</dbReference>
<evidence type="ECO:0000256" key="3">
    <source>
        <dbReference type="SAM" id="Phobius"/>
    </source>
</evidence>
<dbReference type="EMBL" id="AP017928">
    <property type="protein sequence ID" value="BBA37238.1"/>
    <property type="molecule type" value="Genomic_DNA"/>
</dbReference>
<organism evidence="4 5">
    <name type="scientific">Methylocaldum marinum</name>
    <dbReference type="NCBI Taxonomy" id="1432792"/>
    <lineage>
        <taxon>Bacteria</taxon>
        <taxon>Pseudomonadati</taxon>
        <taxon>Pseudomonadota</taxon>
        <taxon>Gammaproteobacteria</taxon>
        <taxon>Methylococcales</taxon>
        <taxon>Methylococcaceae</taxon>
        <taxon>Methylocaldum</taxon>
    </lineage>
</organism>
<feature type="transmembrane region" description="Helical" evidence="3">
    <location>
        <begin position="21"/>
        <end position="41"/>
    </location>
</feature>
<dbReference type="PANTHER" id="PTHR40278:SF2">
    <property type="entry name" value="TYPE IV PILUS INNER MEMBRANE COMPONENT PILN"/>
    <property type="match status" value="1"/>
</dbReference>
<dbReference type="AlphaFoldDB" id="A0A250KZY9"/>
<dbReference type="OrthoDB" id="5296173at2"/>
<name>A0A250KZY9_9GAMM</name>
<sequence>MARINLLPWRTELRKQRQKEFFSITAAAMLSAAAVFCLVHYCIGSMIDYQTQRNKYLESEIALLDKKIKEIEELETKKKRLIAKMEVIQRLQASRPEIVHLFDELARTIPEGIYLTDLTQAENNLTMNGMALSNARVSAYMRNLESSPWMKEPLLNIIETKQETKGSKNARGNRFTLQVKQGGEKADNQEKKSS</sequence>
<feature type="coiled-coil region" evidence="1">
    <location>
        <begin position="54"/>
        <end position="91"/>
    </location>
</feature>
<proteinExistence type="predicted"/>
<dbReference type="PANTHER" id="PTHR40278">
    <property type="entry name" value="DNA UTILIZATION PROTEIN HOFN"/>
    <property type="match status" value="1"/>
</dbReference>
<dbReference type="InterPro" id="IPR052534">
    <property type="entry name" value="Extracell_DNA_Util/SecSys_Comp"/>
</dbReference>
<protein>
    <submittedName>
        <fullName evidence="4">Type 4 fimbrial biogenesis protein PilN</fullName>
    </submittedName>
</protein>
<evidence type="ECO:0000256" key="2">
    <source>
        <dbReference type="SAM" id="MobiDB-lite"/>
    </source>
</evidence>
<keyword evidence="3" id="KW-0472">Membrane</keyword>
<evidence type="ECO:0000313" key="5">
    <source>
        <dbReference type="Proteomes" id="UP000266313"/>
    </source>
</evidence>
<dbReference type="Pfam" id="PF05137">
    <property type="entry name" value="PilN"/>
    <property type="match status" value="1"/>
</dbReference>
<keyword evidence="3" id="KW-1133">Transmembrane helix</keyword>
<keyword evidence="5" id="KW-1185">Reference proteome</keyword>
<dbReference type="KEGG" id="mmai:sS8_5318"/>
<reference evidence="4 5" key="1">
    <citation type="submission" date="2016-12" db="EMBL/GenBank/DDBJ databases">
        <title>Genome sequencing of Methylocaldum marinum.</title>
        <authorList>
            <person name="Takeuchi M."/>
            <person name="Kamagata Y."/>
            <person name="Hiraoka S."/>
            <person name="Oshima K."/>
            <person name="Hattori M."/>
            <person name="Iwasaki W."/>
        </authorList>
    </citation>
    <scope>NUCLEOTIDE SEQUENCE [LARGE SCALE GENOMIC DNA]</scope>
    <source>
        <strain evidence="4 5">S8</strain>
    </source>
</reference>
<gene>
    <name evidence="4" type="ORF">sS8_5318</name>
</gene>
<evidence type="ECO:0000313" key="4">
    <source>
        <dbReference type="EMBL" id="BBA37238.1"/>
    </source>
</evidence>
<feature type="region of interest" description="Disordered" evidence="2">
    <location>
        <begin position="162"/>
        <end position="194"/>
    </location>
</feature>